<name>A0A068SGP2_9FUNG</name>
<organism evidence="2 3">
    <name type="scientific">Lichtheimia corymbifera JMRC:FSU:9682</name>
    <dbReference type="NCBI Taxonomy" id="1263082"/>
    <lineage>
        <taxon>Eukaryota</taxon>
        <taxon>Fungi</taxon>
        <taxon>Fungi incertae sedis</taxon>
        <taxon>Mucoromycota</taxon>
        <taxon>Mucoromycotina</taxon>
        <taxon>Mucoromycetes</taxon>
        <taxon>Mucorales</taxon>
        <taxon>Lichtheimiaceae</taxon>
        <taxon>Lichtheimia</taxon>
    </lineage>
</organism>
<gene>
    <name evidence="2" type="ORF">LCOR_11944.1</name>
</gene>
<dbReference type="PROSITE" id="PS50878">
    <property type="entry name" value="RT_POL"/>
    <property type="match status" value="1"/>
</dbReference>
<evidence type="ECO:0000259" key="1">
    <source>
        <dbReference type="PROSITE" id="PS50878"/>
    </source>
</evidence>
<dbReference type="InterPro" id="IPR036691">
    <property type="entry name" value="Endo/exonu/phosph_ase_sf"/>
</dbReference>
<dbReference type="VEuPathDB" id="FungiDB:LCOR_11944.1"/>
<dbReference type="OrthoDB" id="2417874at2759"/>
<keyword evidence="3" id="KW-1185">Reference proteome</keyword>
<evidence type="ECO:0000313" key="3">
    <source>
        <dbReference type="Proteomes" id="UP000027586"/>
    </source>
</evidence>
<dbReference type="CDD" id="cd01650">
    <property type="entry name" value="RT_nLTR_like"/>
    <property type="match status" value="1"/>
</dbReference>
<dbReference type="Pfam" id="PF00078">
    <property type="entry name" value="RVT_1"/>
    <property type="match status" value="1"/>
</dbReference>
<comment type="caution">
    <text evidence="2">The sequence shown here is derived from an EMBL/GenBank/DDBJ whole genome shotgun (WGS) entry which is preliminary data.</text>
</comment>
<proteinExistence type="predicted"/>
<accession>A0A068SGP2</accession>
<sequence length="1289" mass="148637">MHAAFSKSLNTPPVKLSFHISSLYHSASTFFLQETSTLMHNIHLTSDQLEQFTRFMFPNCSAIITKHVAIICLQPHFSLDSTLVSMDERVVIASILDQHQHMLCRVINTYAPAQRSARQDFLSSFMALPFIEEVETGPWLMVGDFNMNLHHQHIIRQNHATSWLDWLNTHFDNCFPKGAPTFKRGDSRSTIDYIYGHHSIMTRLTNASSHFLPSDWTDHSILTIDIIPPQKDIGRGTWRFNPSLLSDEGFVTLLDNVMDLFFQQDQLNAMESGEPPQTRWESFKHLLKCTAQQYSHQPPQQRSSALNTQIQNIEQQIDTLTQHETQQNLLRSATRWHEKGERNNKYFYRVIKSRQQQQTIHSLKCSRTNRILHDSSDLIQETRHFYQQLYTPEEVDQHAIDQLLNNIPHDVKLTPEDANDLTSPLSQLDMLDLIARAPKDRSPGLDGIPFEVYQHIAPRSPHFCSLLLTILRQAFDGVFPESWCQTRMVSLFKKGDPELLANWRPLSLINADAKLFTKLIANRVNSFLPKLINPYQTGFMPHRLISDNGWINQVLMTNARHTSSSSSSPSPVAVFLDQEKAYDRVHPAYLCQVLRRFGFPDSIIHSLSTLFFGTQIHVSINGWLGSPFTQGRGLRQGDPLSPLLFNLAFEPLLRSLLASSLRGVSLKSFSLRPQYKANPAPVHYYDTDWNEQQHLDPISQSLSTAPPNIKLLSYADDLEVFLDNPREWPILDDLLFQYRKASNAKVNLNKTVMMPLSGGCHEEWLSLASSFGSQWHDATSNSALRYLGYPLYHTQTQLLDYLSGIKGKISRHANLLKSRSLSIRGAGMVTNSLLLSKLWHIMRVIPVPQDWLKEVKGIIRSFMLPFFPAPRWSTICMPRRFGGAGVVDLEHQRLALHYIYIQRLCKQFRSTDFVSAWIIRYFQLLTGHASFLPWFLFPSSFNSCMKIDANMAHLTAVLSRLPRLNLSPDWSHRWLLDLPLQAVLSSSAGYPEFPLRYLLSDILQWLPKRQCFLLRAHRLPPLLTTLMNIIRSTGSATSTRHIQLIDSITLHIPATLLCAPHYAAQPFIPAHHLPSLTHWSTTISRTKTCLIPDLTLSSLRQLWHDNWYLMLNRPHPPQVCRPISLLHPPAFWKRFWKLPLPHKAVTPWWRLLHESIGTRQKFYRWKVKEVSSAECMICKAGNEDLYHMFVDCPFKRPFWIDALHFFNLTDVLPDQKSIWYALISFRSMNQRPLDDSVLSRLGCIIAVLWRYHWRCVIDDEHWSHQAAFNLLSHDTLFSSFVPLDQSTSV</sequence>
<dbReference type="InterPro" id="IPR026960">
    <property type="entry name" value="RVT-Znf"/>
</dbReference>
<evidence type="ECO:0000313" key="2">
    <source>
        <dbReference type="EMBL" id="CDH61165.1"/>
    </source>
</evidence>
<dbReference type="InterPro" id="IPR043502">
    <property type="entry name" value="DNA/RNA_pol_sf"/>
</dbReference>
<dbReference type="STRING" id="1263082.A0A068SGP2"/>
<reference evidence="2" key="1">
    <citation type="submission" date="2013-08" db="EMBL/GenBank/DDBJ databases">
        <title>Gene expansion shapes genome architecture in the human pathogen Lichtheimia corymbifera: an evolutionary genomics analysis in the ancient terrestrial Mucorales (Mucoromycotina).</title>
        <authorList>
            <person name="Schwartze V.U."/>
            <person name="Winter S."/>
            <person name="Shelest E."/>
            <person name="Marcet-Houben M."/>
            <person name="Horn F."/>
            <person name="Wehner S."/>
            <person name="Hoffmann K."/>
            <person name="Riege K."/>
            <person name="Sammeth M."/>
            <person name="Nowrousian M."/>
            <person name="Valiante V."/>
            <person name="Linde J."/>
            <person name="Jacobsen I.D."/>
            <person name="Marz M."/>
            <person name="Brakhage A.A."/>
            <person name="Gabaldon T."/>
            <person name="Bocker S."/>
            <person name="Voigt K."/>
        </authorList>
    </citation>
    <scope>NUCLEOTIDE SEQUENCE [LARGE SCALE GENOMIC DNA]</scope>
    <source>
        <strain evidence="2">FSU 9682</strain>
    </source>
</reference>
<feature type="domain" description="Reverse transcriptase" evidence="1">
    <location>
        <begin position="472"/>
        <end position="791"/>
    </location>
</feature>
<dbReference type="EMBL" id="CBTN010000147">
    <property type="protein sequence ID" value="CDH61165.1"/>
    <property type="molecule type" value="Genomic_DNA"/>
</dbReference>
<dbReference type="Pfam" id="PF13966">
    <property type="entry name" value="zf-RVT"/>
    <property type="match status" value="1"/>
</dbReference>
<dbReference type="Proteomes" id="UP000027586">
    <property type="component" value="Unassembled WGS sequence"/>
</dbReference>
<dbReference type="SUPFAM" id="SSF56219">
    <property type="entry name" value="DNase I-like"/>
    <property type="match status" value="1"/>
</dbReference>
<dbReference type="PANTHER" id="PTHR19446">
    <property type="entry name" value="REVERSE TRANSCRIPTASES"/>
    <property type="match status" value="1"/>
</dbReference>
<dbReference type="SUPFAM" id="SSF56672">
    <property type="entry name" value="DNA/RNA polymerases"/>
    <property type="match status" value="1"/>
</dbReference>
<protein>
    <recommendedName>
        <fullName evidence="1">Reverse transcriptase domain-containing protein</fullName>
    </recommendedName>
</protein>
<dbReference type="InterPro" id="IPR000477">
    <property type="entry name" value="RT_dom"/>
</dbReference>
<dbReference type="Gene3D" id="3.60.10.10">
    <property type="entry name" value="Endonuclease/exonuclease/phosphatase"/>
    <property type="match status" value="1"/>
</dbReference>